<keyword evidence="2" id="KW-1185">Reference proteome</keyword>
<dbReference type="EMBL" id="MLYV02000815">
    <property type="protein sequence ID" value="PSR77064.1"/>
    <property type="molecule type" value="Genomic_DNA"/>
</dbReference>
<reference evidence="1 2" key="1">
    <citation type="submission" date="2018-02" db="EMBL/GenBank/DDBJ databases">
        <title>Genome sequence of the basidiomycete white-rot fungus Phlebia centrifuga.</title>
        <authorList>
            <person name="Granchi Z."/>
            <person name="Peng M."/>
            <person name="de Vries R.P."/>
            <person name="Hilden K."/>
            <person name="Makela M.R."/>
            <person name="Grigoriev I."/>
            <person name="Riley R."/>
        </authorList>
    </citation>
    <scope>NUCLEOTIDE SEQUENCE [LARGE SCALE GENOMIC DNA]</scope>
    <source>
        <strain evidence="1 2">FBCC195</strain>
    </source>
</reference>
<evidence type="ECO:0000313" key="2">
    <source>
        <dbReference type="Proteomes" id="UP000186601"/>
    </source>
</evidence>
<evidence type="ECO:0008006" key="3">
    <source>
        <dbReference type="Google" id="ProtNLM"/>
    </source>
</evidence>
<evidence type="ECO:0000313" key="1">
    <source>
        <dbReference type="EMBL" id="PSR77064.1"/>
    </source>
</evidence>
<comment type="caution">
    <text evidence="1">The sequence shown here is derived from an EMBL/GenBank/DDBJ whole genome shotgun (WGS) entry which is preliminary data.</text>
</comment>
<sequence length="458" mass="51656">LEEPVSLEKQASPLIALKRRNVAVASSFVHHFDVYMALVWTLESVLSNEGSHSIRVFAHPFNYGFQTVVEKLGLYQGARGLPDDFIPYLISEVGAAVDVVVLGTCEFEYVLHLSRAVVLIRWLILSQSLRSWHTELLSAWDMRPQAQKFQLVCMVHNVKDTNWQSHITDWARRGAIRLFPIGEQHVFNEHADSTDVSMYTAGYENIPIDVYAPVLNIPDLPQKDLGRVLSKAVIQGSFDVGRRDYPRFLADLVSSFHEDPESWGYHPLEGRASFVPNHRSPEPPFELAIVGSGALQIPQVLAYVITVYHDVDYDQFYKLIASMDIVVPAFADFGYYEDQASSTIALAVELDIPILATKRMRQAYGYIDDDRVVVTRPAAMREVQALKALRTRNSTHFLASDPAGDGRKMADVPGLETAVQKMITQGWARQKEAVTQYKKELWGNNGKVVEHLLEFDQP</sequence>
<dbReference type="Proteomes" id="UP000186601">
    <property type="component" value="Unassembled WGS sequence"/>
</dbReference>
<name>A0A2R6NUN8_9APHY</name>
<protein>
    <recommendedName>
        <fullName evidence="3">Glycosyltransferase</fullName>
    </recommendedName>
</protein>
<gene>
    <name evidence="1" type="ORF">PHLCEN_2v8097</name>
</gene>
<dbReference type="OrthoDB" id="549336at2759"/>
<proteinExistence type="predicted"/>
<organism evidence="1 2">
    <name type="scientific">Hermanssonia centrifuga</name>
    <dbReference type="NCBI Taxonomy" id="98765"/>
    <lineage>
        <taxon>Eukaryota</taxon>
        <taxon>Fungi</taxon>
        <taxon>Dikarya</taxon>
        <taxon>Basidiomycota</taxon>
        <taxon>Agaricomycotina</taxon>
        <taxon>Agaricomycetes</taxon>
        <taxon>Polyporales</taxon>
        <taxon>Meruliaceae</taxon>
        <taxon>Hermanssonia</taxon>
    </lineage>
</organism>
<accession>A0A2R6NUN8</accession>
<dbReference type="AlphaFoldDB" id="A0A2R6NUN8"/>
<feature type="non-terminal residue" evidence="1">
    <location>
        <position position="1"/>
    </location>
</feature>